<dbReference type="EC" id="2.7.8.-" evidence="11 12"/>
<keyword evidence="6 11" id="KW-1133">Transmembrane helix</keyword>
<evidence type="ECO:0000256" key="9">
    <source>
        <dbReference type="ARBA" id="ARBA00023209"/>
    </source>
</evidence>
<dbReference type="NCBIfam" id="TIGR04265">
    <property type="entry name" value="bac_cardiolipin"/>
    <property type="match status" value="1"/>
</dbReference>
<dbReference type="SMART" id="SM00155">
    <property type="entry name" value="PLDc"/>
    <property type="match status" value="2"/>
</dbReference>
<feature type="active site" evidence="11">
    <location>
        <position position="219"/>
    </location>
</feature>
<evidence type="ECO:0000256" key="4">
    <source>
        <dbReference type="ARBA" id="ARBA00022692"/>
    </source>
</evidence>
<accession>A0A1I1XYR1</accession>
<dbReference type="Proteomes" id="UP000198855">
    <property type="component" value="Unassembled WGS sequence"/>
</dbReference>
<dbReference type="Gene3D" id="3.30.870.10">
    <property type="entry name" value="Endonuclease Chain A"/>
    <property type="match status" value="2"/>
</dbReference>
<dbReference type="SUPFAM" id="SSF56024">
    <property type="entry name" value="Phospholipase D/nuclease"/>
    <property type="match status" value="2"/>
</dbReference>
<keyword evidence="7 11" id="KW-0443">Lipid metabolism</keyword>
<evidence type="ECO:0000256" key="1">
    <source>
        <dbReference type="ARBA" id="ARBA00022475"/>
    </source>
</evidence>
<feature type="active site" evidence="11">
    <location>
        <position position="398"/>
    </location>
</feature>
<evidence type="ECO:0000256" key="11">
    <source>
        <dbReference type="HAMAP-Rule" id="MF_01916"/>
    </source>
</evidence>
<comment type="caution">
    <text evidence="11">Lacks conserved residue(s) required for the propagation of feature annotation.</text>
</comment>
<keyword evidence="2 11" id="KW-0444">Lipid biosynthesis</keyword>
<dbReference type="GO" id="GO:0032049">
    <property type="term" value="P:cardiolipin biosynthetic process"/>
    <property type="evidence" value="ECO:0007669"/>
    <property type="project" value="UniProtKB-UniRule"/>
</dbReference>
<dbReference type="InterPro" id="IPR001736">
    <property type="entry name" value="PLipase_D/transphosphatidylase"/>
</dbReference>
<feature type="active site" evidence="11">
    <location>
        <position position="396"/>
    </location>
</feature>
<dbReference type="InterPro" id="IPR030874">
    <property type="entry name" value="Cardiolipin_synth_Firmi"/>
</dbReference>
<evidence type="ECO:0000313" key="15">
    <source>
        <dbReference type="Proteomes" id="UP000198855"/>
    </source>
</evidence>
<sequence>MIGWLTAIIMLLLLYSVQPAVILWMERRIPARAAAWIVLALVLPFLGFAGYWMIGRSRRVKAGQDISREYEQAAERLSICATSPGELGQTGMLEQEKLLRLLHVCSGRPVTLGNQVKVLTNGRETFASILEEMGQALHHIHLDYYTIRDDGIGRQFLDLLTAKARAGIEVRVLYDGIGSVNLSKRYIRELKQSGVQVSCFLPARVALLKRLLNSRNHSKIVVIDGKIGFVGGINIGDEYLGKDKRLGFWRDTQLRLEGDSVYFLQELFMKDWELAAKERLPVHAGYMPEHDPDDALQEPVLIVSSGPDRSGEPILETAFAAVKAAKSSVYISTPYFIPDESLLAILGSAAKSGVDVRLIIPGIADTQLVLWATLSFVERMLEAGVRVYRYEKGFIHAKVMIVDELLAVVGTANMDMRSFHSNFEQNAVLFDPGTIKHLKQDYEQDLLDSRELDLAGFRQRRKKEKAAEAAARLLSPLL</sequence>
<dbReference type="OrthoDB" id="9762009at2"/>
<evidence type="ECO:0000256" key="2">
    <source>
        <dbReference type="ARBA" id="ARBA00022516"/>
    </source>
</evidence>
<feature type="active site" evidence="11">
    <location>
        <position position="403"/>
    </location>
</feature>
<feature type="active site" evidence="11">
    <location>
        <position position="224"/>
    </location>
</feature>
<dbReference type="RefSeq" id="WP_091185016.1">
    <property type="nucleotide sequence ID" value="NZ_FOMT01000002.1"/>
</dbReference>
<evidence type="ECO:0000256" key="6">
    <source>
        <dbReference type="ARBA" id="ARBA00022989"/>
    </source>
</evidence>
<reference evidence="15" key="1">
    <citation type="submission" date="2016-10" db="EMBL/GenBank/DDBJ databases">
        <authorList>
            <person name="Varghese N."/>
            <person name="Submissions S."/>
        </authorList>
    </citation>
    <scope>NUCLEOTIDE SEQUENCE [LARGE SCALE GENOMIC DNA]</scope>
    <source>
        <strain evidence="15">CGMCC 1.10784</strain>
    </source>
</reference>
<feature type="transmembrane region" description="Helical" evidence="11">
    <location>
        <begin position="35"/>
        <end position="54"/>
    </location>
</feature>
<organism evidence="14 15">
    <name type="scientific">Paenibacillus catalpae</name>
    <dbReference type="NCBI Taxonomy" id="1045775"/>
    <lineage>
        <taxon>Bacteria</taxon>
        <taxon>Bacillati</taxon>
        <taxon>Bacillota</taxon>
        <taxon>Bacilli</taxon>
        <taxon>Bacillales</taxon>
        <taxon>Paenibacillaceae</taxon>
        <taxon>Paenibacillus</taxon>
    </lineage>
</organism>
<keyword evidence="4 11" id="KW-0812">Transmembrane</keyword>
<dbReference type="PROSITE" id="PS50035">
    <property type="entry name" value="PLD"/>
    <property type="match status" value="2"/>
</dbReference>
<keyword evidence="9 11" id="KW-0594">Phospholipid biosynthesis</keyword>
<dbReference type="FunFam" id="3.30.870.10:FF:000014">
    <property type="entry name" value="Cardiolipin synthase"/>
    <property type="match status" value="1"/>
</dbReference>
<dbReference type="Pfam" id="PF13091">
    <property type="entry name" value="PLDc_2"/>
    <property type="match status" value="2"/>
</dbReference>
<dbReference type="CDD" id="cd09110">
    <property type="entry name" value="PLDc_CLS_1"/>
    <property type="match status" value="1"/>
</dbReference>
<comment type="catalytic activity">
    <reaction evidence="11">
        <text>2 a 1,2-diacyl-sn-glycero-3-phospho-(1'-sn-glycerol) = a cardiolipin + glycerol</text>
        <dbReference type="Rhea" id="RHEA:31451"/>
        <dbReference type="ChEBI" id="CHEBI:17754"/>
        <dbReference type="ChEBI" id="CHEBI:62237"/>
        <dbReference type="ChEBI" id="CHEBI:64716"/>
    </reaction>
</comment>
<keyword evidence="5" id="KW-0677">Repeat</keyword>
<comment type="subcellular location">
    <subcellularLocation>
        <location evidence="11">Cell membrane</location>
        <topology evidence="11">Multi-pass membrane protein</topology>
    </subcellularLocation>
</comment>
<comment type="function">
    <text evidence="11">Catalyzes the reversible phosphatidyl group transfer from one phosphatidylglycerol molecule to another to form cardiolipin (CL) (diphosphatidylglycerol) and glycerol.</text>
</comment>
<feature type="domain" description="PLD phosphodiesterase" evidence="13">
    <location>
        <begin position="391"/>
        <end position="418"/>
    </location>
</feature>
<keyword evidence="8 11" id="KW-0472">Membrane</keyword>
<evidence type="ECO:0000256" key="8">
    <source>
        <dbReference type="ARBA" id="ARBA00023136"/>
    </source>
</evidence>
<evidence type="ECO:0000256" key="10">
    <source>
        <dbReference type="ARBA" id="ARBA00023264"/>
    </source>
</evidence>
<dbReference type="HAMAP" id="MF_01916">
    <property type="entry name" value="Cardiolipin_synth_Cls"/>
    <property type="match status" value="1"/>
</dbReference>
<dbReference type="InterPro" id="IPR022924">
    <property type="entry name" value="Cardiolipin_synthase"/>
</dbReference>
<dbReference type="STRING" id="1045775.SAMN05216378_2406"/>
<dbReference type="InterPro" id="IPR025202">
    <property type="entry name" value="PLD-like_dom"/>
</dbReference>
<dbReference type="PANTHER" id="PTHR21248:SF20">
    <property type="entry name" value="CARDIOLIPIN SYNTHASE YWIE-RELATED"/>
    <property type="match status" value="1"/>
</dbReference>
<evidence type="ECO:0000256" key="7">
    <source>
        <dbReference type="ARBA" id="ARBA00023098"/>
    </source>
</evidence>
<dbReference type="GO" id="GO:0005886">
    <property type="term" value="C:plasma membrane"/>
    <property type="evidence" value="ECO:0007669"/>
    <property type="project" value="UniProtKB-SubCell"/>
</dbReference>
<feature type="active site" evidence="11">
    <location>
        <position position="217"/>
    </location>
</feature>
<name>A0A1I1XYR1_9BACL</name>
<dbReference type="CDD" id="cd09112">
    <property type="entry name" value="PLDc_CLS_2"/>
    <property type="match status" value="1"/>
</dbReference>
<keyword evidence="1 11" id="KW-1003">Cell membrane</keyword>
<proteinExistence type="inferred from homology"/>
<dbReference type="AlphaFoldDB" id="A0A1I1XYR1"/>
<evidence type="ECO:0000256" key="5">
    <source>
        <dbReference type="ARBA" id="ARBA00022737"/>
    </source>
</evidence>
<dbReference type="EMBL" id="FOMT01000002">
    <property type="protein sequence ID" value="SFE12434.1"/>
    <property type="molecule type" value="Genomic_DNA"/>
</dbReference>
<gene>
    <name evidence="14" type="ORF">SAMN05216378_2406</name>
</gene>
<evidence type="ECO:0000259" key="13">
    <source>
        <dbReference type="PROSITE" id="PS50035"/>
    </source>
</evidence>
<evidence type="ECO:0000313" key="14">
    <source>
        <dbReference type="EMBL" id="SFE12434.1"/>
    </source>
</evidence>
<dbReference type="GO" id="GO:0008808">
    <property type="term" value="F:cardiolipin synthase activity"/>
    <property type="evidence" value="ECO:0007669"/>
    <property type="project" value="UniProtKB-UniRule"/>
</dbReference>
<protein>
    <recommendedName>
        <fullName evidence="11 12">Cardiolipin synthase</fullName>
        <shortName evidence="11">CL synthase</shortName>
        <ecNumber evidence="11 12">2.7.8.-</ecNumber>
    </recommendedName>
</protein>
<keyword evidence="15" id="KW-1185">Reference proteome</keyword>
<keyword evidence="10 11" id="KW-1208">Phospholipid metabolism</keyword>
<comment type="similarity">
    <text evidence="11">Belongs to the phospholipase D family. Cardiolipin synthase subfamily.</text>
</comment>
<keyword evidence="3 11" id="KW-0808">Transferase</keyword>
<dbReference type="PANTHER" id="PTHR21248">
    <property type="entry name" value="CARDIOLIPIN SYNTHASE"/>
    <property type="match status" value="1"/>
</dbReference>
<evidence type="ECO:0000256" key="12">
    <source>
        <dbReference type="NCBIfam" id="TIGR04265"/>
    </source>
</evidence>
<feature type="domain" description="PLD phosphodiesterase" evidence="13">
    <location>
        <begin position="212"/>
        <end position="239"/>
    </location>
</feature>
<evidence type="ECO:0000256" key="3">
    <source>
        <dbReference type="ARBA" id="ARBA00022679"/>
    </source>
</evidence>